<dbReference type="PANTHER" id="PTHR13696:SF96">
    <property type="entry name" value="COBQ_COBB_MIND_PARA NUCLEOTIDE BINDING DOMAIN-CONTAINING PROTEIN"/>
    <property type="match status" value="1"/>
</dbReference>
<dbReference type="InterPro" id="IPR002586">
    <property type="entry name" value="CobQ/CobB/MinD/ParA_Nub-bd_dom"/>
</dbReference>
<dbReference type="InterPro" id="IPR027417">
    <property type="entry name" value="P-loop_NTPase"/>
</dbReference>
<dbReference type="SUPFAM" id="SSF52540">
    <property type="entry name" value="P-loop containing nucleoside triphosphate hydrolases"/>
    <property type="match status" value="1"/>
</dbReference>
<proteinExistence type="predicted"/>
<protein>
    <submittedName>
        <fullName evidence="2">Chromosome partitioning protein ParA</fullName>
    </submittedName>
</protein>
<gene>
    <name evidence="2" type="ORF">B9G39_29735</name>
</gene>
<dbReference type="CDD" id="cd02042">
    <property type="entry name" value="ParAB_family"/>
    <property type="match status" value="1"/>
</dbReference>
<evidence type="ECO:0000313" key="2">
    <source>
        <dbReference type="EMBL" id="RDH41186.1"/>
    </source>
</evidence>
<dbReference type="RefSeq" id="WP_094790046.1">
    <property type="nucleotide sequence ID" value="NZ_NDXW01000012.1"/>
</dbReference>
<dbReference type="PANTHER" id="PTHR13696">
    <property type="entry name" value="P-LOOP CONTAINING NUCLEOSIDE TRIPHOSPHATE HYDROLASE"/>
    <property type="match status" value="1"/>
</dbReference>
<name>A0A4P9VFN2_9GAMM</name>
<keyword evidence="3" id="KW-1185">Reference proteome</keyword>
<sequence length="233" mass="25500">MITAIGGIKGGVGKSTTAINLAVQLAHLNNSSVFLVDADDQGTTTDFNNLRNELHPDKPAFTFAQLSDQAVRTESTKLAEKFDHIIIDAGGRDTVSQRAALSVADLFIVPCEAKSFGIWTLQQLEGLISRAREFNPTLEAYSYINMAWTNAPDITKITDNQETAKILAESEILKYSGLMLGNRKPFSNAGAEGLGVIELPRNKSTEKAQDEFATLFQRFYNVDLKSNLKVIGE</sequence>
<dbReference type="EMBL" id="NDXW01000012">
    <property type="protein sequence ID" value="RDH41186.1"/>
    <property type="molecule type" value="Genomic_DNA"/>
</dbReference>
<dbReference type="Gene3D" id="3.40.50.300">
    <property type="entry name" value="P-loop containing nucleotide triphosphate hydrolases"/>
    <property type="match status" value="1"/>
</dbReference>
<dbReference type="Proteomes" id="UP000257039">
    <property type="component" value="Unassembled WGS sequence"/>
</dbReference>
<dbReference type="InterPro" id="IPR050678">
    <property type="entry name" value="DNA_Partitioning_ATPase"/>
</dbReference>
<feature type="domain" description="CobQ/CobB/MinD/ParA nucleotide binding" evidence="1">
    <location>
        <begin position="4"/>
        <end position="164"/>
    </location>
</feature>
<dbReference type="Pfam" id="PF01656">
    <property type="entry name" value="CbiA"/>
    <property type="match status" value="1"/>
</dbReference>
<dbReference type="AlphaFoldDB" id="A0A4P9VFN2"/>
<evidence type="ECO:0000259" key="1">
    <source>
        <dbReference type="Pfam" id="PF01656"/>
    </source>
</evidence>
<accession>A0A4P9VFN2</accession>
<evidence type="ECO:0000313" key="3">
    <source>
        <dbReference type="Proteomes" id="UP000257039"/>
    </source>
</evidence>
<dbReference type="PIRSF" id="PIRSF009320">
    <property type="entry name" value="Nuc_binding_HP_1000"/>
    <property type="match status" value="1"/>
</dbReference>
<comment type="caution">
    <text evidence="2">The sequence shown here is derived from an EMBL/GenBank/DDBJ whole genome shotgun (WGS) entry which is preliminary data.</text>
</comment>
<organism evidence="2 3">
    <name type="scientific">Zooshikella ganghwensis</name>
    <dbReference type="NCBI Taxonomy" id="202772"/>
    <lineage>
        <taxon>Bacteria</taxon>
        <taxon>Pseudomonadati</taxon>
        <taxon>Pseudomonadota</taxon>
        <taxon>Gammaproteobacteria</taxon>
        <taxon>Oceanospirillales</taxon>
        <taxon>Zooshikellaceae</taxon>
        <taxon>Zooshikella</taxon>
    </lineage>
</organism>
<reference evidence="2 3" key="1">
    <citation type="submission" date="2017-04" db="EMBL/GenBank/DDBJ databases">
        <title>Draft genome sequence of Zooshikella ganghwensis VG4 isolated from Red Sea sediments.</title>
        <authorList>
            <person name="Rehman Z."/>
            <person name="Alam I."/>
            <person name="Kamau A."/>
            <person name="Bajic V."/>
            <person name="Leiknes T."/>
        </authorList>
    </citation>
    <scope>NUCLEOTIDE SEQUENCE [LARGE SCALE GENOMIC DNA]</scope>
    <source>
        <strain evidence="2 3">VG4</strain>
    </source>
</reference>